<evidence type="ECO:0000259" key="2">
    <source>
        <dbReference type="PROSITE" id="PS51029"/>
    </source>
</evidence>
<dbReference type="EMBL" id="OV651814">
    <property type="protein sequence ID" value="CAH1106939.1"/>
    <property type="molecule type" value="Genomic_DNA"/>
</dbReference>
<dbReference type="Pfam" id="PF10545">
    <property type="entry name" value="MADF_DNA_bdg"/>
    <property type="match status" value="1"/>
</dbReference>
<evidence type="ECO:0000313" key="3">
    <source>
        <dbReference type="EMBL" id="CAH1106939.1"/>
    </source>
</evidence>
<gene>
    <name evidence="3" type="ORF">PSYICH_LOCUS6977</name>
</gene>
<dbReference type="PROSITE" id="PS51029">
    <property type="entry name" value="MADF"/>
    <property type="match status" value="1"/>
</dbReference>
<accession>A0A9P0G989</accession>
<evidence type="ECO:0000256" key="1">
    <source>
        <dbReference type="SAM" id="MobiDB-lite"/>
    </source>
</evidence>
<name>A0A9P0G989_9CUCU</name>
<dbReference type="InterPro" id="IPR006578">
    <property type="entry name" value="MADF-dom"/>
</dbReference>
<reference evidence="3" key="1">
    <citation type="submission" date="2022-01" db="EMBL/GenBank/DDBJ databases">
        <authorList>
            <person name="King R."/>
        </authorList>
    </citation>
    <scope>NUCLEOTIDE SEQUENCE</scope>
</reference>
<feature type="compositionally biased region" description="Polar residues" evidence="1">
    <location>
        <begin position="147"/>
        <end position="158"/>
    </location>
</feature>
<dbReference type="GO" id="GO:0005634">
    <property type="term" value="C:nucleus"/>
    <property type="evidence" value="ECO:0007669"/>
    <property type="project" value="TreeGrafter"/>
</dbReference>
<dbReference type="SMART" id="SM00595">
    <property type="entry name" value="MADF"/>
    <property type="match status" value="1"/>
</dbReference>
<protein>
    <recommendedName>
        <fullName evidence="2">MADF domain-containing protein</fullName>
    </recommendedName>
</protein>
<dbReference type="OrthoDB" id="6159213at2759"/>
<proteinExistence type="predicted"/>
<dbReference type="InterPro" id="IPR039353">
    <property type="entry name" value="TF_Adf1"/>
</dbReference>
<sequence length="238" mass="27269">MPDNEGDSQIDFESEVVPEQSDVVYEVEELLATFVQQRPPLWDSRLPLSRRSKTVRDGLWLEIFKEFSEQFSIEFLQRKWRNMRDTFIKVKGEVESYIPSGSATKKRKKVWKYYEIMCFLKDSIIPRKTSYSGFEVLSPTALKNCSSPSTSVEKTGNSEPAAESDRRKATGKKNVDQAILSMIDSIPANKPCPAQPLQTVNPICLRISDLLDKMSQREKTLLEIKLLSQAYEGSKEFL</sequence>
<feature type="region of interest" description="Disordered" evidence="1">
    <location>
        <begin position="147"/>
        <end position="173"/>
    </location>
</feature>
<dbReference type="GO" id="GO:0005667">
    <property type="term" value="C:transcription regulator complex"/>
    <property type="evidence" value="ECO:0007669"/>
    <property type="project" value="TreeGrafter"/>
</dbReference>
<dbReference type="GO" id="GO:0006357">
    <property type="term" value="P:regulation of transcription by RNA polymerase II"/>
    <property type="evidence" value="ECO:0007669"/>
    <property type="project" value="TreeGrafter"/>
</dbReference>
<dbReference type="Proteomes" id="UP001153636">
    <property type="component" value="Chromosome 2"/>
</dbReference>
<dbReference type="AlphaFoldDB" id="A0A9P0G989"/>
<evidence type="ECO:0000313" key="4">
    <source>
        <dbReference type="Proteomes" id="UP001153636"/>
    </source>
</evidence>
<keyword evidence="4" id="KW-1185">Reference proteome</keyword>
<dbReference type="PANTHER" id="PTHR12243:SF67">
    <property type="entry name" value="COREPRESSOR OF PANGOLIN, ISOFORM A-RELATED"/>
    <property type="match status" value="1"/>
</dbReference>
<dbReference type="PANTHER" id="PTHR12243">
    <property type="entry name" value="MADF DOMAIN TRANSCRIPTION FACTOR"/>
    <property type="match status" value="1"/>
</dbReference>
<feature type="domain" description="MADF" evidence="2">
    <location>
        <begin position="30"/>
        <end position="125"/>
    </location>
</feature>
<organism evidence="3 4">
    <name type="scientific">Psylliodes chrysocephalus</name>
    <dbReference type="NCBI Taxonomy" id="3402493"/>
    <lineage>
        <taxon>Eukaryota</taxon>
        <taxon>Metazoa</taxon>
        <taxon>Ecdysozoa</taxon>
        <taxon>Arthropoda</taxon>
        <taxon>Hexapoda</taxon>
        <taxon>Insecta</taxon>
        <taxon>Pterygota</taxon>
        <taxon>Neoptera</taxon>
        <taxon>Endopterygota</taxon>
        <taxon>Coleoptera</taxon>
        <taxon>Polyphaga</taxon>
        <taxon>Cucujiformia</taxon>
        <taxon>Chrysomeloidea</taxon>
        <taxon>Chrysomelidae</taxon>
        <taxon>Galerucinae</taxon>
        <taxon>Alticini</taxon>
        <taxon>Psylliodes</taxon>
    </lineage>
</organism>